<dbReference type="SUPFAM" id="SSF52833">
    <property type="entry name" value="Thioredoxin-like"/>
    <property type="match status" value="1"/>
</dbReference>
<dbReference type="Proteomes" id="UP001497600">
    <property type="component" value="Chromosome H"/>
</dbReference>
<evidence type="ECO:0000313" key="2">
    <source>
        <dbReference type="Proteomes" id="UP001497600"/>
    </source>
</evidence>
<name>A0ABP0EMS7_9ASCO</name>
<proteinExistence type="predicted"/>
<dbReference type="EMBL" id="OZ004260">
    <property type="protein sequence ID" value="CAK7921521.1"/>
    <property type="molecule type" value="Genomic_DNA"/>
</dbReference>
<dbReference type="CDD" id="cd03062">
    <property type="entry name" value="TRX_Fd_Sucrase"/>
    <property type="match status" value="1"/>
</dbReference>
<keyword evidence="2" id="KW-1185">Reference proteome</keyword>
<dbReference type="PANTHER" id="PTHR31902:SF14">
    <property type="entry name" value="ACTIN PATCHES DISTAL PROTEIN 1"/>
    <property type="match status" value="1"/>
</dbReference>
<protein>
    <submittedName>
        <fullName evidence="1">Actin patches distal protein 1</fullName>
    </submittedName>
</protein>
<dbReference type="Gene3D" id="3.40.30.10">
    <property type="entry name" value="Glutaredoxin"/>
    <property type="match status" value="1"/>
</dbReference>
<dbReference type="InterPro" id="IPR009737">
    <property type="entry name" value="Aim32/Apd1-like"/>
</dbReference>
<accession>A0ABP0EMS7</accession>
<organism evidence="1 2">
    <name type="scientific">[Candida] anglica</name>
    <dbReference type="NCBI Taxonomy" id="148631"/>
    <lineage>
        <taxon>Eukaryota</taxon>
        <taxon>Fungi</taxon>
        <taxon>Dikarya</taxon>
        <taxon>Ascomycota</taxon>
        <taxon>Saccharomycotina</taxon>
        <taxon>Pichiomycetes</taxon>
        <taxon>Debaryomycetaceae</taxon>
        <taxon>Kurtzmaniella</taxon>
    </lineage>
</organism>
<evidence type="ECO:0000313" key="1">
    <source>
        <dbReference type="EMBL" id="CAK7921521.1"/>
    </source>
</evidence>
<reference evidence="1 2" key="1">
    <citation type="submission" date="2024-01" db="EMBL/GenBank/DDBJ databases">
        <authorList>
            <consortium name="Genoscope - CEA"/>
            <person name="William W."/>
        </authorList>
    </citation>
    <scope>NUCLEOTIDE SEQUENCE [LARGE SCALE GENOMIC DNA]</scope>
    <source>
        <strain evidence="1 2">29B2s-10</strain>
    </source>
</reference>
<dbReference type="InterPro" id="IPR036249">
    <property type="entry name" value="Thioredoxin-like_sf"/>
</dbReference>
<gene>
    <name evidence="1" type="primary">APD1</name>
    <name evidence="1" type="ORF">CAAN4_H15258</name>
</gene>
<dbReference type="Pfam" id="PF06999">
    <property type="entry name" value="Suc_Fer-like"/>
    <property type="match status" value="1"/>
</dbReference>
<dbReference type="PANTHER" id="PTHR31902">
    <property type="entry name" value="ACTIN PATCHES DISTAL PROTEIN 1"/>
    <property type="match status" value="1"/>
</dbReference>
<sequence length="310" mass="34957">MALGSLLNVFKSKDAKIEAELLAQGFEKSECDFDCGTCSTKFPNSVKIQDDSEGSLWETSKPYGLQVIIPTGKTDWPHDAYSEEGKLPNIVSNWAEKSAEKFPGLGSATNIKVSVSSLCTPELNSGNEEHANQTRGDLLLLPFFVWVRNVTVEDVAQVLDEVIPILLDLRDKKSDTIIEKIDNFPEVTFEISKFQSYIFLCSHRTRDKLCGITAPIMKKEMEIHLRDLDLHRDEGDDREGGVQVSYVNHIGGHKYGANVIIYLRKSGKNIWLGRCRPNNVQPIIDECILGDGKVWPEKLRLTQRHNPIEW</sequence>